<reference evidence="2" key="1">
    <citation type="submission" date="2022-11" db="UniProtKB">
        <authorList>
            <consortium name="WormBaseParasite"/>
        </authorList>
    </citation>
    <scope>IDENTIFICATION</scope>
</reference>
<sequence>MASPTKNPYSKQSTGPVSGAVIEKHVDVDSLFEDYAWKIFNDMRGIKGSGLEQFKGLTKAEVDFDINRKRLVLTHEEPTYSNVQQTGVRPNTVFKSVFTNSTSQPQQYSLKTERTSESICGVVREQGFMFGAEAELTLKTPCEIAELKTGFKHEVHFGSLTENTKSETLTWSVDSNIIVNSGAQTEASIVIEELSYHGTYHLVSTLHGLVTISIKRSKDGVLVMPVTANVATIFQDFMSDPRVKGVVSITGKNKVELVSKGHCHFQFAMKQYVDLTDVKMDIVSQTNRLNMSGRPRTGYP</sequence>
<proteinExistence type="predicted"/>
<protein>
    <submittedName>
        <fullName evidence="2">Uncharacterized protein</fullName>
    </submittedName>
</protein>
<dbReference type="Proteomes" id="UP000887576">
    <property type="component" value="Unplaced"/>
</dbReference>
<evidence type="ECO:0000313" key="2">
    <source>
        <dbReference type="WBParaSite" id="JU765_v2.g13080.t1"/>
    </source>
</evidence>
<dbReference type="WBParaSite" id="JU765_v2.g13080.t1">
    <property type="protein sequence ID" value="JU765_v2.g13080.t1"/>
    <property type="gene ID" value="JU765_v2.g13080"/>
</dbReference>
<accession>A0AC34Q5R0</accession>
<organism evidence="1 2">
    <name type="scientific">Panagrolaimus sp. JU765</name>
    <dbReference type="NCBI Taxonomy" id="591449"/>
    <lineage>
        <taxon>Eukaryota</taxon>
        <taxon>Metazoa</taxon>
        <taxon>Ecdysozoa</taxon>
        <taxon>Nematoda</taxon>
        <taxon>Chromadorea</taxon>
        <taxon>Rhabditida</taxon>
        <taxon>Tylenchina</taxon>
        <taxon>Panagrolaimomorpha</taxon>
        <taxon>Panagrolaimoidea</taxon>
        <taxon>Panagrolaimidae</taxon>
        <taxon>Panagrolaimus</taxon>
    </lineage>
</organism>
<evidence type="ECO:0000313" key="1">
    <source>
        <dbReference type="Proteomes" id="UP000887576"/>
    </source>
</evidence>
<name>A0AC34Q5R0_9BILA</name>